<reference evidence="18" key="2">
    <citation type="submission" date="2022-10" db="EMBL/GenBank/DDBJ databases">
        <authorList>
            <person name="Aires J."/>
            <person name="Mesa V."/>
        </authorList>
    </citation>
    <scope>NUCLEOTIDE SEQUENCE</scope>
    <source>
        <strain evidence="18">Clostridium neonatale JD116</strain>
    </source>
</reference>
<dbReference type="SUPFAM" id="SSF55874">
    <property type="entry name" value="ATPase domain of HSP90 chaperone/DNA topoisomerase II/histidine kinase"/>
    <property type="match status" value="1"/>
</dbReference>
<dbReference type="GO" id="GO:0005886">
    <property type="term" value="C:plasma membrane"/>
    <property type="evidence" value="ECO:0007669"/>
    <property type="project" value="UniProtKB-SubCell"/>
</dbReference>
<dbReference type="Gene3D" id="3.30.450.20">
    <property type="entry name" value="PAS domain"/>
    <property type="match status" value="2"/>
</dbReference>
<dbReference type="EC" id="2.7.13.3" evidence="3"/>
<comment type="subcellular location">
    <subcellularLocation>
        <location evidence="2">Cell membrane</location>
        <topology evidence="2">Multi-pass membrane protein</topology>
    </subcellularLocation>
</comment>
<keyword evidence="13 14" id="KW-0472">Membrane</keyword>
<keyword evidence="7 14" id="KW-0812">Transmembrane</keyword>
<dbReference type="PROSITE" id="PS50885">
    <property type="entry name" value="HAMP"/>
    <property type="match status" value="1"/>
</dbReference>
<dbReference type="Gene3D" id="3.30.565.10">
    <property type="entry name" value="Histidine kinase-like ATPase, C-terminal domain"/>
    <property type="match status" value="1"/>
</dbReference>
<dbReference type="InterPro" id="IPR050640">
    <property type="entry name" value="Bact_2-comp_sensor_kinase"/>
</dbReference>
<dbReference type="CDD" id="cd06225">
    <property type="entry name" value="HAMP"/>
    <property type="match status" value="1"/>
</dbReference>
<dbReference type="InterPro" id="IPR010559">
    <property type="entry name" value="Sig_transdc_His_kin_internal"/>
</dbReference>
<comment type="caution">
    <text evidence="17">The sequence shown here is derived from an EMBL/GenBank/DDBJ whole genome shotgun (WGS) entry which is preliminary data.</text>
</comment>
<feature type="domain" description="HAMP" evidence="16">
    <location>
        <begin position="320"/>
        <end position="372"/>
    </location>
</feature>
<dbReference type="EMBL" id="CAMTCP010000246">
    <property type="protein sequence ID" value="CAI3637431.1"/>
    <property type="molecule type" value="Genomic_DNA"/>
</dbReference>
<feature type="domain" description="Histidine kinase" evidence="15">
    <location>
        <begin position="479"/>
        <end position="587"/>
    </location>
</feature>
<evidence type="ECO:0000256" key="6">
    <source>
        <dbReference type="ARBA" id="ARBA00022679"/>
    </source>
</evidence>
<dbReference type="InterPro" id="IPR003594">
    <property type="entry name" value="HATPase_dom"/>
</dbReference>
<dbReference type="Pfam" id="PF06580">
    <property type="entry name" value="His_kinase"/>
    <property type="match status" value="1"/>
</dbReference>
<evidence type="ECO:0000256" key="14">
    <source>
        <dbReference type="SAM" id="Phobius"/>
    </source>
</evidence>
<proteinExistence type="predicted"/>
<keyword evidence="12" id="KW-0902">Two-component regulatory system</keyword>
<keyword evidence="6" id="KW-0808">Transferase</keyword>
<dbReference type="PANTHER" id="PTHR34220">
    <property type="entry name" value="SENSOR HISTIDINE KINASE YPDA"/>
    <property type="match status" value="1"/>
</dbReference>
<dbReference type="InterPro" id="IPR004358">
    <property type="entry name" value="Sig_transdc_His_kin-like_C"/>
</dbReference>
<dbReference type="SUPFAM" id="SSF158472">
    <property type="entry name" value="HAMP domain-like"/>
    <property type="match status" value="1"/>
</dbReference>
<evidence type="ECO:0000313" key="19">
    <source>
        <dbReference type="Proteomes" id="UP000789738"/>
    </source>
</evidence>
<keyword evidence="11 14" id="KW-1133">Transmembrane helix</keyword>
<gene>
    <name evidence="18" type="ORF">CNEO2_480034</name>
    <name evidence="17" type="ORF">CNEO_44918</name>
</gene>
<evidence type="ECO:0000259" key="16">
    <source>
        <dbReference type="PROSITE" id="PS50885"/>
    </source>
</evidence>
<dbReference type="InterPro" id="IPR003660">
    <property type="entry name" value="HAMP_dom"/>
</dbReference>
<evidence type="ECO:0000256" key="10">
    <source>
        <dbReference type="ARBA" id="ARBA00022840"/>
    </source>
</evidence>
<evidence type="ECO:0000256" key="11">
    <source>
        <dbReference type="ARBA" id="ARBA00022989"/>
    </source>
</evidence>
<evidence type="ECO:0000256" key="2">
    <source>
        <dbReference type="ARBA" id="ARBA00004651"/>
    </source>
</evidence>
<dbReference type="InterPro" id="IPR005467">
    <property type="entry name" value="His_kinase_dom"/>
</dbReference>
<evidence type="ECO:0000256" key="3">
    <source>
        <dbReference type="ARBA" id="ARBA00012438"/>
    </source>
</evidence>
<feature type="transmembrane region" description="Helical" evidence="14">
    <location>
        <begin position="295"/>
        <end position="318"/>
    </location>
</feature>
<evidence type="ECO:0000259" key="15">
    <source>
        <dbReference type="PROSITE" id="PS50109"/>
    </source>
</evidence>
<keyword evidence="8" id="KW-0547">Nucleotide-binding</keyword>
<organism evidence="17 19">
    <name type="scientific">Clostridium neonatale</name>
    <dbReference type="NCBI Taxonomy" id="137838"/>
    <lineage>
        <taxon>Bacteria</taxon>
        <taxon>Bacillati</taxon>
        <taxon>Bacillota</taxon>
        <taxon>Clostridia</taxon>
        <taxon>Eubacteriales</taxon>
        <taxon>Clostridiaceae</taxon>
        <taxon>Clostridium</taxon>
    </lineage>
</organism>
<evidence type="ECO:0000256" key="5">
    <source>
        <dbReference type="ARBA" id="ARBA00022553"/>
    </source>
</evidence>
<keyword evidence="4" id="KW-1003">Cell membrane</keyword>
<dbReference type="Proteomes" id="UP001189143">
    <property type="component" value="Unassembled WGS sequence"/>
</dbReference>
<evidence type="ECO:0000256" key="12">
    <source>
        <dbReference type="ARBA" id="ARBA00023012"/>
    </source>
</evidence>
<evidence type="ECO:0000313" key="17">
    <source>
        <dbReference type="EMBL" id="CAG9710719.1"/>
    </source>
</evidence>
<evidence type="ECO:0000256" key="1">
    <source>
        <dbReference type="ARBA" id="ARBA00000085"/>
    </source>
</evidence>
<dbReference type="PROSITE" id="PS50109">
    <property type="entry name" value="HIS_KIN"/>
    <property type="match status" value="1"/>
</dbReference>
<dbReference type="Pfam" id="PF02518">
    <property type="entry name" value="HATPase_c"/>
    <property type="match status" value="1"/>
</dbReference>
<dbReference type="Pfam" id="PF00672">
    <property type="entry name" value="HAMP"/>
    <property type="match status" value="1"/>
</dbReference>
<keyword evidence="5" id="KW-0597">Phosphoprotein</keyword>
<comment type="catalytic activity">
    <reaction evidence="1">
        <text>ATP + protein L-histidine = ADP + protein N-phospho-L-histidine.</text>
        <dbReference type="EC" id="2.7.13.3"/>
    </reaction>
</comment>
<evidence type="ECO:0000256" key="4">
    <source>
        <dbReference type="ARBA" id="ARBA00022475"/>
    </source>
</evidence>
<reference evidence="17" key="1">
    <citation type="submission" date="2021-10" db="EMBL/GenBank/DDBJ databases">
        <authorList>
            <person name="Mesa V."/>
        </authorList>
    </citation>
    <scope>NUCLEOTIDE SEQUENCE</scope>
    <source>
        <strain evidence="17">CC3_PB</strain>
    </source>
</reference>
<evidence type="ECO:0000256" key="13">
    <source>
        <dbReference type="ARBA" id="ARBA00023136"/>
    </source>
</evidence>
<feature type="transmembrane region" description="Helical" evidence="14">
    <location>
        <begin position="12"/>
        <end position="34"/>
    </location>
</feature>
<dbReference type="PANTHER" id="PTHR34220:SF11">
    <property type="entry name" value="SENSOR PROTEIN KINASE HPTS"/>
    <property type="match status" value="1"/>
</dbReference>
<dbReference type="AlphaFoldDB" id="A0AA86JND3"/>
<evidence type="ECO:0000256" key="8">
    <source>
        <dbReference type="ARBA" id="ARBA00022741"/>
    </source>
</evidence>
<dbReference type="EMBL" id="CAKJVE010000004">
    <property type="protein sequence ID" value="CAG9710719.1"/>
    <property type="molecule type" value="Genomic_DNA"/>
</dbReference>
<dbReference type="InterPro" id="IPR036890">
    <property type="entry name" value="HATPase_C_sf"/>
</dbReference>
<name>A0AA86JND3_9CLOT</name>
<keyword evidence="10" id="KW-0067">ATP-binding</keyword>
<keyword evidence="9 17" id="KW-0418">Kinase</keyword>
<dbReference type="Gene3D" id="6.10.340.10">
    <property type="match status" value="1"/>
</dbReference>
<dbReference type="Proteomes" id="UP000789738">
    <property type="component" value="Unassembled WGS sequence"/>
</dbReference>
<accession>A0AA86JND3</accession>
<sequence>MKFLKNDLSIKKLTLLIFIIMYVLFFIVTTLNLYSYSEYEFAKTEKLIKNFNISLTKQINQKIDTVLDVSKYPLIIPEIDTVNKILQSDKPYSIDEYNYLLYLCDMMLIQNESVNGAYIYNLTGTGVYTSRNNSNDILKNPSLEKWFIDAVNSPSQTSVTDNIDVSNIFKYTDSSDTKLIAITRKIIDLKTQKITGILLLTLPTDSILSLLKGDIPFNNQVISLYDSSGNLITSTAPNKTLDQYQKYIDKINPSPNIEYINDNLQHIICYNNLLPYKWTLITSIPKNDAYHISSLYIILFVSNLIFCLILFIIIYIFFLRRIFQPIEHLIENMSSRVERNLSYSFKYNKNDEIGILVNSYNDMKNRINNLININYKSKIEQKELELKQLQNQINPHFIYNTLESIHMMAEINDDPETSTMAEYFGTIIRYSMNRRINTVKLKEEIAIIENYIYLQRIRFDTLFTIENLVNDDVLECEIIKMIIQPLIENSIYHGLSECSGDGKIIIQALHIDNNLVITISDNGIGIEEKRLRSLNDYINGKNESFNGIALRNINRRLKLHYGNDYGLEVFSVLGKGTSMTLTLPYLIS</sequence>
<evidence type="ECO:0000256" key="7">
    <source>
        <dbReference type="ARBA" id="ARBA00022692"/>
    </source>
</evidence>
<evidence type="ECO:0000256" key="9">
    <source>
        <dbReference type="ARBA" id="ARBA00022777"/>
    </source>
</evidence>
<dbReference type="PRINTS" id="PR00344">
    <property type="entry name" value="BCTRLSENSOR"/>
</dbReference>
<dbReference type="GO" id="GO:0005524">
    <property type="term" value="F:ATP binding"/>
    <property type="evidence" value="ECO:0007669"/>
    <property type="project" value="UniProtKB-KW"/>
</dbReference>
<dbReference type="GO" id="GO:0000155">
    <property type="term" value="F:phosphorelay sensor kinase activity"/>
    <property type="evidence" value="ECO:0007669"/>
    <property type="project" value="InterPro"/>
</dbReference>
<evidence type="ECO:0000313" key="18">
    <source>
        <dbReference type="EMBL" id="CAI3637431.1"/>
    </source>
</evidence>
<protein>
    <recommendedName>
        <fullName evidence="3">histidine kinase</fullName>
        <ecNumber evidence="3">2.7.13.3</ecNumber>
    </recommendedName>
</protein>
<dbReference type="RefSeq" id="WP_230142951.1">
    <property type="nucleotide sequence ID" value="NZ_CAKJVE010000004.1"/>
</dbReference>